<feature type="transmembrane region" description="Helical" evidence="6">
    <location>
        <begin position="6"/>
        <end position="31"/>
    </location>
</feature>
<keyword evidence="9" id="KW-1185">Reference proteome</keyword>
<dbReference type="OrthoDB" id="9803065at2"/>
<evidence type="ECO:0000256" key="2">
    <source>
        <dbReference type="ARBA" id="ARBA00006143"/>
    </source>
</evidence>
<protein>
    <submittedName>
        <fullName evidence="8">Cytochrome C biogenesis protein</fullName>
    </submittedName>
</protein>
<keyword evidence="5 6" id="KW-0472">Membrane</keyword>
<proteinExistence type="inferred from homology"/>
<organism evidence="8 9">
    <name type="scientific">Actinotalea ferrariae CF5-4</name>
    <dbReference type="NCBI Taxonomy" id="948458"/>
    <lineage>
        <taxon>Bacteria</taxon>
        <taxon>Bacillati</taxon>
        <taxon>Actinomycetota</taxon>
        <taxon>Actinomycetes</taxon>
        <taxon>Micrococcales</taxon>
        <taxon>Cellulomonadaceae</taxon>
        <taxon>Actinotalea</taxon>
    </lineage>
</organism>
<dbReference type="RefSeq" id="WP_034223166.1">
    <property type="nucleotide sequence ID" value="NZ_AXCW01000028.1"/>
</dbReference>
<name>A0A021VTG6_9CELL</name>
<dbReference type="InterPro" id="IPR003834">
    <property type="entry name" value="Cyt_c_assmbl_TM_dom"/>
</dbReference>
<evidence type="ECO:0000256" key="5">
    <source>
        <dbReference type="ARBA" id="ARBA00023136"/>
    </source>
</evidence>
<evidence type="ECO:0000313" key="8">
    <source>
        <dbReference type="EMBL" id="EYR64499.1"/>
    </source>
</evidence>
<keyword evidence="4 6" id="KW-1133">Transmembrane helix</keyword>
<dbReference type="EMBL" id="AXCW01000028">
    <property type="protein sequence ID" value="EYR64499.1"/>
    <property type="molecule type" value="Genomic_DNA"/>
</dbReference>
<keyword evidence="3 6" id="KW-0812">Transmembrane</keyword>
<feature type="transmembrane region" description="Helical" evidence="6">
    <location>
        <begin position="210"/>
        <end position="231"/>
    </location>
</feature>
<evidence type="ECO:0000259" key="7">
    <source>
        <dbReference type="Pfam" id="PF02683"/>
    </source>
</evidence>
<comment type="caution">
    <text evidence="8">The sequence shown here is derived from an EMBL/GenBank/DDBJ whole genome shotgun (WGS) entry which is preliminary data.</text>
</comment>
<dbReference type="GO" id="GO:0017004">
    <property type="term" value="P:cytochrome complex assembly"/>
    <property type="evidence" value="ECO:0007669"/>
    <property type="project" value="InterPro"/>
</dbReference>
<comment type="similarity">
    <text evidence="2">Belongs to the DsbD family.</text>
</comment>
<sequence>MELYALMSLALVAGVISFTSPCCLPILPGYVSYVSGLRESTPSAGGAVATRARSRVLTGSVLFVLGFTLVFTVLGITASALGLLLVQNRQIINVVGGTFVVFMGLTMVGVISVPLLQRRFAIDSSRFNRGPAGALPLGAAFAFGWTPCVGPVLTAILATAAGTGTVVRGAALLVVYSLGLGIPFVALAAGMARGKRLPRWLSRNTRRIELAGGVLLIGTGVAMATGSWTLLMSQFLAVYARVGWPPI</sequence>
<feature type="transmembrane region" description="Helical" evidence="6">
    <location>
        <begin position="91"/>
        <end position="116"/>
    </location>
</feature>
<dbReference type="AlphaFoldDB" id="A0A021VTG6"/>
<gene>
    <name evidence="8" type="ORF">N866_09450</name>
</gene>
<evidence type="ECO:0000256" key="6">
    <source>
        <dbReference type="SAM" id="Phobius"/>
    </source>
</evidence>
<dbReference type="InterPro" id="IPR051790">
    <property type="entry name" value="Cytochrome_c-biogenesis_DsbD"/>
</dbReference>
<reference evidence="8 9" key="1">
    <citation type="submission" date="2014-01" db="EMBL/GenBank/DDBJ databases">
        <title>Actinotalea ferrariae CF5-4.</title>
        <authorList>
            <person name="Chen F."/>
            <person name="Li Y."/>
            <person name="Wang G."/>
        </authorList>
    </citation>
    <scope>NUCLEOTIDE SEQUENCE [LARGE SCALE GENOMIC DNA]</scope>
    <source>
        <strain evidence="8 9">CF5-4</strain>
    </source>
</reference>
<dbReference type="PANTHER" id="PTHR31272:SF4">
    <property type="entry name" value="CYTOCHROME C-TYPE BIOGENESIS PROTEIN HI_1454-RELATED"/>
    <property type="match status" value="1"/>
</dbReference>
<dbReference type="Proteomes" id="UP000019753">
    <property type="component" value="Unassembled WGS sequence"/>
</dbReference>
<feature type="domain" description="Cytochrome C biogenesis protein transmembrane" evidence="7">
    <location>
        <begin position="6"/>
        <end position="223"/>
    </location>
</feature>
<evidence type="ECO:0000256" key="1">
    <source>
        <dbReference type="ARBA" id="ARBA00004141"/>
    </source>
</evidence>
<feature type="transmembrane region" description="Helical" evidence="6">
    <location>
        <begin position="61"/>
        <end position="85"/>
    </location>
</feature>
<accession>A0A021VTG6</accession>
<evidence type="ECO:0000256" key="4">
    <source>
        <dbReference type="ARBA" id="ARBA00022989"/>
    </source>
</evidence>
<feature type="transmembrane region" description="Helical" evidence="6">
    <location>
        <begin position="170"/>
        <end position="189"/>
    </location>
</feature>
<feature type="transmembrane region" description="Helical" evidence="6">
    <location>
        <begin position="137"/>
        <end position="158"/>
    </location>
</feature>
<evidence type="ECO:0000256" key="3">
    <source>
        <dbReference type="ARBA" id="ARBA00022692"/>
    </source>
</evidence>
<dbReference type="Pfam" id="PF02683">
    <property type="entry name" value="DsbD_TM"/>
    <property type="match status" value="1"/>
</dbReference>
<dbReference type="PANTHER" id="PTHR31272">
    <property type="entry name" value="CYTOCHROME C-TYPE BIOGENESIS PROTEIN HI_1454-RELATED"/>
    <property type="match status" value="1"/>
</dbReference>
<evidence type="ECO:0000313" key="9">
    <source>
        <dbReference type="Proteomes" id="UP000019753"/>
    </source>
</evidence>
<dbReference type="GO" id="GO:0016020">
    <property type="term" value="C:membrane"/>
    <property type="evidence" value="ECO:0007669"/>
    <property type="project" value="UniProtKB-SubCell"/>
</dbReference>
<comment type="subcellular location">
    <subcellularLocation>
        <location evidence="1">Membrane</location>
        <topology evidence="1">Multi-pass membrane protein</topology>
    </subcellularLocation>
</comment>